<reference evidence="3 4" key="1">
    <citation type="submission" date="2020-02" db="EMBL/GenBank/DDBJ databases">
        <authorList>
            <person name="Kim M.K."/>
        </authorList>
    </citation>
    <scope>NUCLEOTIDE SEQUENCE [LARGE SCALE GENOMIC DNA]</scope>
    <source>
        <strain evidence="3 4">17J57-3</strain>
    </source>
</reference>
<dbReference type="InterPro" id="IPR002686">
    <property type="entry name" value="Transposase_17"/>
</dbReference>
<protein>
    <submittedName>
        <fullName evidence="3">Transposase</fullName>
    </submittedName>
</protein>
<dbReference type="GO" id="GO:0003677">
    <property type="term" value="F:DNA binding"/>
    <property type="evidence" value="ECO:0007669"/>
    <property type="project" value="InterPro"/>
</dbReference>
<dbReference type="Proteomes" id="UP000482155">
    <property type="component" value="Unassembled WGS sequence"/>
</dbReference>
<dbReference type="EMBL" id="JAAIVB010000035">
    <property type="protein sequence ID" value="NEX61310.1"/>
    <property type="molecule type" value="Genomic_DNA"/>
</dbReference>
<name>A0A6B3SKM4_9BURK</name>
<organism evidence="3 4">
    <name type="scientific">Noviherbaspirillum galbum</name>
    <dbReference type="NCBI Taxonomy" id="2709383"/>
    <lineage>
        <taxon>Bacteria</taxon>
        <taxon>Pseudomonadati</taxon>
        <taxon>Pseudomonadota</taxon>
        <taxon>Betaproteobacteria</taxon>
        <taxon>Burkholderiales</taxon>
        <taxon>Oxalobacteraceae</taxon>
        <taxon>Noviherbaspirillum</taxon>
    </lineage>
</organism>
<accession>A0A6B3SKM4</accession>
<proteinExistence type="predicted"/>
<dbReference type="GO" id="GO:0006313">
    <property type="term" value="P:DNA transposition"/>
    <property type="evidence" value="ECO:0007669"/>
    <property type="project" value="InterPro"/>
</dbReference>
<dbReference type="PANTHER" id="PTHR34322">
    <property type="entry name" value="TRANSPOSASE, Y1_TNP DOMAIN-CONTAINING"/>
    <property type="match status" value="1"/>
</dbReference>
<evidence type="ECO:0000313" key="4">
    <source>
        <dbReference type="Proteomes" id="UP000482155"/>
    </source>
</evidence>
<dbReference type="AlphaFoldDB" id="A0A6B3SKM4"/>
<dbReference type="InterPro" id="IPR036515">
    <property type="entry name" value="Transposase_17_sf"/>
</dbReference>
<evidence type="ECO:0000313" key="3">
    <source>
        <dbReference type="EMBL" id="NEX61310.1"/>
    </source>
</evidence>
<evidence type="ECO:0000259" key="2">
    <source>
        <dbReference type="SMART" id="SM01321"/>
    </source>
</evidence>
<dbReference type="PANTHER" id="PTHR34322:SF2">
    <property type="entry name" value="TRANSPOSASE IS200-LIKE DOMAIN-CONTAINING PROTEIN"/>
    <property type="match status" value="1"/>
</dbReference>
<dbReference type="GO" id="GO:0004803">
    <property type="term" value="F:transposase activity"/>
    <property type="evidence" value="ECO:0007669"/>
    <property type="project" value="InterPro"/>
</dbReference>
<sequence length="235" mass="26774">MARLPRLVIPDHPHHVILDALDSLSAFRDEEDHAAFLGWLKMASRQFRVALHAYVLLPGQVQMLITPSDATGLGKMMQWLGRQYVPYFNARHGRAGTLWQGRYRATLVDAGRYFLDCCRYLESAPVRAGLCGEPGQYRWSSYAHHAGIRQDPLITDHPLYWQLGNTPFDREAGYRRLMESGMSQAEISLFDQALRKGWPLGSDQFMRSLEKQTARRVAPAKRGRPPKPAPETRDS</sequence>
<comment type="caution">
    <text evidence="3">The sequence shown here is derived from an EMBL/GenBank/DDBJ whole genome shotgun (WGS) entry which is preliminary data.</text>
</comment>
<feature type="region of interest" description="Disordered" evidence="1">
    <location>
        <begin position="210"/>
        <end position="235"/>
    </location>
</feature>
<keyword evidence="4" id="KW-1185">Reference proteome</keyword>
<feature type="domain" description="Transposase IS200-like" evidence="2">
    <location>
        <begin position="9"/>
        <end position="124"/>
    </location>
</feature>
<dbReference type="SUPFAM" id="SSF143422">
    <property type="entry name" value="Transposase IS200-like"/>
    <property type="match status" value="1"/>
</dbReference>
<dbReference type="RefSeq" id="WP_163962376.1">
    <property type="nucleotide sequence ID" value="NZ_JAAIVB010000035.1"/>
</dbReference>
<gene>
    <name evidence="3" type="ORF">G3574_09485</name>
</gene>
<evidence type="ECO:0000256" key="1">
    <source>
        <dbReference type="SAM" id="MobiDB-lite"/>
    </source>
</evidence>
<dbReference type="Gene3D" id="3.30.70.1290">
    <property type="entry name" value="Transposase IS200-like"/>
    <property type="match status" value="1"/>
</dbReference>
<dbReference type="SMART" id="SM01321">
    <property type="entry name" value="Y1_Tnp"/>
    <property type="match status" value="1"/>
</dbReference>